<gene>
    <name evidence="19" type="ORF">A9D14_13000</name>
</gene>
<evidence type="ECO:0000256" key="6">
    <source>
        <dbReference type="ARBA" id="ARBA00022692"/>
    </source>
</evidence>
<dbReference type="EMBL" id="CP019602">
    <property type="protein sequence ID" value="ARU17531.1"/>
    <property type="molecule type" value="Genomic_DNA"/>
</dbReference>
<dbReference type="Gene3D" id="2.40.170.20">
    <property type="entry name" value="TonB-dependent receptor, beta-barrel domain"/>
    <property type="match status" value="1"/>
</dbReference>
<feature type="domain" description="TonB-dependent receptor-like beta-barrel" evidence="17">
    <location>
        <begin position="230"/>
        <end position="679"/>
    </location>
</feature>
<evidence type="ECO:0000256" key="12">
    <source>
        <dbReference type="ARBA" id="ARBA00023170"/>
    </source>
</evidence>
<dbReference type="STRING" id="450378.GCA_001661675_02610"/>
<keyword evidence="12 19" id="KW-0675">Receptor</keyword>
<keyword evidence="7" id="KW-0732">Signal</keyword>
<evidence type="ECO:0000313" key="20">
    <source>
        <dbReference type="Proteomes" id="UP000195807"/>
    </source>
</evidence>
<evidence type="ECO:0000256" key="11">
    <source>
        <dbReference type="ARBA" id="ARBA00023136"/>
    </source>
</evidence>
<comment type="similarity">
    <text evidence="2 14 16">Belongs to the TonB-dependent receptor family.</text>
</comment>
<dbReference type="Pfam" id="PF07715">
    <property type="entry name" value="Plug"/>
    <property type="match status" value="1"/>
</dbReference>
<dbReference type="PROSITE" id="PS01156">
    <property type="entry name" value="TONB_DEPENDENT_REC_2"/>
    <property type="match status" value="1"/>
</dbReference>
<dbReference type="PROSITE" id="PS52016">
    <property type="entry name" value="TONB_DEPENDENT_REC_3"/>
    <property type="match status" value="1"/>
</dbReference>
<evidence type="ECO:0000256" key="16">
    <source>
        <dbReference type="RuleBase" id="RU003357"/>
    </source>
</evidence>
<dbReference type="InterPro" id="IPR010105">
    <property type="entry name" value="TonB_sidphr_rcpt"/>
</dbReference>
<dbReference type="Gene3D" id="2.170.130.10">
    <property type="entry name" value="TonB-dependent receptor, plug domain"/>
    <property type="match status" value="1"/>
</dbReference>
<keyword evidence="5" id="KW-0410">Iron transport</keyword>
<dbReference type="PANTHER" id="PTHR32552">
    <property type="entry name" value="FERRICHROME IRON RECEPTOR-RELATED"/>
    <property type="match status" value="1"/>
</dbReference>
<proteinExistence type="inferred from homology"/>
<evidence type="ECO:0000259" key="17">
    <source>
        <dbReference type="Pfam" id="PF00593"/>
    </source>
</evidence>
<keyword evidence="6 14" id="KW-0812">Transmembrane</keyword>
<evidence type="ECO:0000256" key="13">
    <source>
        <dbReference type="ARBA" id="ARBA00023237"/>
    </source>
</evidence>
<evidence type="ECO:0000256" key="8">
    <source>
        <dbReference type="ARBA" id="ARBA00023004"/>
    </source>
</evidence>
<evidence type="ECO:0000256" key="1">
    <source>
        <dbReference type="ARBA" id="ARBA00004571"/>
    </source>
</evidence>
<keyword evidence="8" id="KW-0408">Iron</keyword>
<protein>
    <submittedName>
        <fullName evidence="19">TonB-dependent siderophore receptor</fullName>
    </submittedName>
</protein>
<evidence type="ECO:0000313" key="19">
    <source>
        <dbReference type="EMBL" id="ARU17531.1"/>
    </source>
</evidence>
<dbReference type="Pfam" id="PF00593">
    <property type="entry name" value="TonB_dep_Rec_b-barrel"/>
    <property type="match status" value="1"/>
</dbReference>
<evidence type="ECO:0000256" key="4">
    <source>
        <dbReference type="ARBA" id="ARBA00022452"/>
    </source>
</evidence>
<dbReference type="KEGG" id="cman:A9D14_13000"/>
<dbReference type="GO" id="GO:0009279">
    <property type="term" value="C:cell outer membrane"/>
    <property type="evidence" value="ECO:0007669"/>
    <property type="project" value="UniProtKB-SubCell"/>
</dbReference>
<evidence type="ECO:0000256" key="2">
    <source>
        <dbReference type="ARBA" id="ARBA00009810"/>
    </source>
</evidence>
<dbReference type="AlphaFoldDB" id="A0A1Z1FFE5"/>
<evidence type="ECO:0000256" key="5">
    <source>
        <dbReference type="ARBA" id="ARBA00022496"/>
    </source>
</evidence>
<organism evidence="19 20">
    <name type="scientific">Croceicoccus marinus</name>
    <dbReference type="NCBI Taxonomy" id="450378"/>
    <lineage>
        <taxon>Bacteria</taxon>
        <taxon>Pseudomonadati</taxon>
        <taxon>Pseudomonadota</taxon>
        <taxon>Alphaproteobacteria</taxon>
        <taxon>Sphingomonadales</taxon>
        <taxon>Erythrobacteraceae</taxon>
        <taxon>Croceicoccus</taxon>
    </lineage>
</organism>
<dbReference type="NCBIfam" id="TIGR01783">
    <property type="entry name" value="TonB-siderophor"/>
    <property type="match status" value="1"/>
</dbReference>
<evidence type="ECO:0000256" key="9">
    <source>
        <dbReference type="ARBA" id="ARBA00023065"/>
    </source>
</evidence>
<dbReference type="InterPro" id="IPR010917">
    <property type="entry name" value="TonB_rcpt_CS"/>
</dbReference>
<dbReference type="InterPro" id="IPR036942">
    <property type="entry name" value="Beta-barrel_TonB_sf"/>
</dbReference>
<feature type="short sequence motif" description="TonB C-terminal box" evidence="15">
    <location>
        <begin position="695"/>
        <end position="712"/>
    </location>
</feature>
<keyword evidence="11 14" id="KW-0472">Membrane</keyword>
<evidence type="ECO:0000259" key="18">
    <source>
        <dbReference type="Pfam" id="PF07715"/>
    </source>
</evidence>
<keyword evidence="13 14" id="KW-0998">Cell outer membrane</keyword>
<dbReference type="InterPro" id="IPR037066">
    <property type="entry name" value="Plug_dom_sf"/>
</dbReference>
<evidence type="ECO:0000256" key="10">
    <source>
        <dbReference type="ARBA" id="ARBA00023077"/>
    </source>
</evidence>
<reference evidence="19 20" key="1">
    <citation type="submission" date="2017-01" db="EMBL/GenBank/DDBJ databases">
        <title>Complete genome sequence of esterase-producing bacterium Croceicoccus marinus E4A9.</title>
        <authorList>
            <person name="Wu Y.-H."/>
            <person name="Cheng H."/>
            <person name="Xu L."/>
            <person name="Huo Y.-Y."/>
            <person name="Wang C.-S."/>
            <person name="Xu X.-W."/>
        </authorList>
    </citation>
    <scope>NUCLEOTIDE SEQUENCE [LARGE SCALE GENOMIC DNA]</scope>
    <source>
        <strain evidence="19 20">E4A9</strain>
    </source>
</reference>
<dbReference type="Proteomes" id="UP000195807">
    <property type="component" value="Chromosome"/>
</dbReference>
<dbReference type="GO" id="GO:0038023">
    <property type="term" value="F:signaling receptor activity"/>
    <property type="evidence" value="ECO:0007669"/>
    <property type="project" value="InterPro"/>
</dbReference>
<sequence>MPAQAQTGDAASTSALDDAAGDILVSAQQANRTVVEQGGQVGVLGDQPGENVPFSVRSYTEALILNQQPDTLGEVLENDPTIRTTMGFGIAGEVFVIRGFPLFSDDVGFDGLYGIAPRQLVAPELLSSVQVINGASAFLNGAAPGGSGIGGSVNILPKMADRDLTRVTAGYVSDAHFSGAADVARRFGANDEWGVRINGSARRGDIAINDEFHSSYVLGAGIDHDSGPLRASLSLNWQRLRQSHWRPLVTISTAIPDAPDADTNFGQPWAEIETEDFFGTASIEYDVADNATFYARVGARDGREDQYTSSFTLLDAATGAGSAGGSYVPREDNNEAATAGMRVSLAAGGISHQLNVGASASWQEIRTAYDFYAGGFATNLYDPVDIARPPSAFAGGNLDDPFPITRTRVSSVFASDTLGLWNDRILLTGGLRLQEIRARSYAYFGGELASDYRENAVTPVAGLVVKPANGISLYANRIEGLVRGDVAPNGVTDPATGGNLVVSNAGEVLAPYRSVQYEFGGKANFGLFNASLAFFQIDRPNSAYRADTDNAGQVVFGPFGEQRNRGIEFTLDAEPVRGLRLIGGVAVNDPELRRTPGGLYQGNDPAGIPEWMGNANVEWDLPFMPALTLTGRAVHTGKQAADPANTLQLDDWARFDLGVRYVALVKDTPLTLRFGVDNVSDEDYWASAFSTFGTQLLLGGPRTFKASASVEF</sequence>
<accession>A0A1Z1FFE5</accession>
<dbReference type="InterPro" id="IPR012910">
    <property type="entry name" value="Plug_dom"/>
</dbReference>
<dbReference type="SUPFAM" id="SSF56935">
    <property type="entry name" value="Porins"/>
    <property type="match status" value="1"/>
</dbReference>
<keyword evidence="4 14" id="KW-1134">Transmembrane beta strand</keyword>
<dbReference type="OrthoDB" id="9760333at2"/>
<keyword evidence="3 14" id="KW-0813">Transport</keyword>
<keyword evidence="9" id="KW-0406">Ion transport</keyword>
<dbReference type="CDD" id="cd01347">
    <property type="entry name" value="ligand_gated_channel"/>
    <property type="match status" value="1"/>
</dbReference>
<evidence type="ECO:0000256" key="14">
    <source>
        <dbReference type="PROSITE-ProRule" id="PRU01360"/>
    </source>
</evidence>
<dbReference type="GO" id="GO:0015344">
    <property type="term" value="F:siderophore uptake transmembrane transporter activity"/>
    <property type="evidence" value="ECO:0007669"/>
    <property type="project" value="TreeGrafter"/>
</dbReference>
<keyword evidence="20" id="KW-1185">Reference proteome</keyword>
<dbReference type="InterPro" id="IPR039426">
    <property type="entry name" value="TonB-dep_rcpt-like"/>
</dbReference>
<comment type="subcellular location">
    <subcellularLocation>
        <location evidence="1 14">Cell outer membrane</location>
        <topology evidence="1 14">Multi-pass membrane protein</topology>
    </subcellularLocation>
</comment>
<name>A0A1Z1FFE5_9SPHN</name>
<keyword evidence="10 16" id="KW-0798">TonB box</keyword>
<evidence type="ECO:0000256" key="15">
    <source>
        <dbReference type="PROSITE-ProRule" id="PRU10144"/>
    </source>
</evidence>
<dbReference type="GO" id="GO:0015891">
    <property type="term" value="P:siderophore transport"/>
    <property type="evidence" value="ECO:0007669"/>
    <property type="project" value="InterPro"/>
</dbReference>
<dbReference type="PANTHER" id="PTHR32552:SF82">
    <property type="entry name" value="FCUA PROTEIN"/>
    <property type="match status" value="1"/>
</dbReference>
<evidence type="ECO:0000256" key="7">
    <source>
        <dbReference type="ARBA" id="ARBA00022729"/>
    </source>
</evidence>
<feature type="domain" description="TonB-dependent receptor plug" evidence="18">
    <location>
        <begin position="50"/>
        <end position="146"/>
    </location>
</feature>
<dbReference type="InterPro" id="IPR000531">
    <property type="entry name" value="Beta-barrel_TonB"/>
</dbReference>
<evidence type="ECO:0000256" key="3">
    <source>
        <dbReference type="ARBA" id="ARBA00022448"/>
    </source>
</evidence>